<keyword evidence="3" id="KW-1133">Transmembrane helix</keyword>
<dbReference type="PANTHER" id="PTHR24092:SF150">
    <property type="entry name" value="PHOSPHOLIPID-TRANSPORTING ATPASE"/>
    <property type="match status" value="1"/>
</dbReference>
<gene>
    <name evidence="5" type="primary">ATP8A2</name>
    <name evidence="5" type="ORF">MHBO_003544</name>
</gene>
<dbReference type="PANTHER" id="PTHR24092">
    <property type="entry name" value="PROBABLE PHOSPHOLIPID-TRANSPORTING ATPASE"/>
    <property type="match status" value="1"/>
</dbReference>
<reference evidence="5 6" key="1">
    <citation type="journal article" date="2024" name="BMC Biol.">
        <title>Comparative genomics of Ascetosporea gives new insight into the evolutionary basis for animal parasitism in Rhizaria.</title>
        <authorList>
            <person name="Hiltunen Thoren M."/>
            <person name="Onut-Brannstrom I."/>
            <person name="Alfjorden A."/>
            <person name="Peckova H."/>
            <person name="Swords F."/>
            <person name="Hooper C."/>
            <person name="Holzer A.S."/>
            <person name="Bass D."/>
            <person name="Burki F."/>
        </authorList>
    </citation>
    <scope>NUCLEOTIDE SEQUENCE [LARGE SCALE GENOMIC DNA]</scope>
    <source>
        <strain evidence="5">20-A016</strain>
    </source>
</reference>
<dbReference type="EMBL" id="JBDODL010002102">
    <property type="protein sequence ID" value="MES1922028.1"/>
    <property type="molecule type" value="Genomic_DNA"/>
</dbReference>
<dbReference type="Gene3D" id="3.40.50.1000">
    <property type="entry name" value="HAD superfamily/HAD-like"/>
    <property type="match status" value="1"/>
</dbReference>
<dbReference type="Gene3D" id="1.20.1110.10">
    <property type="entry name" value="Calcium-transporting ATPase, transmembrane domain"/>
    <property type="match status" value="1"/>
</dbReference>
<proteinExistence type="predicted"/>
<dbReference type="InterPro" id="IPR018303">
    <property type="entry name" value="ATPase_P-typ_P_site"/>
</dbReference>
<keyword evidence="6" id="KW-1185">Reference proteome</keyword>
<evidence type="ECO:0000313" key="6">
    <source>
        <dbReference type="Proteomes" id="UP001439008"/>
    </source>
</evidence>
<dbReference type="InterPro" id="IPR023299">
    <property type="entry name" value="ATPase_P-typ_cyto_dom_N"/>
</dbReference>
<dbReference type="Gene3D" id="3.40.1110.10">
    <property type="entry name" value="Calcium-transporting ATPase, cytoplasmic domain N"/>
    <property type="match status" value="1"/>
</dbReference>
<keyword evidence="2" id="KW-0812">Transmembrane</keyword>
<keyword evidence="4" id="KW-0472">Membrane</keyword>
<comment type="subcellular location">
    <subcellularLocation>
        <location evidence="1">Membrane</location>
    </subcellularLocation>
</comment>
<dbReference type="Proteomes" id="UP001439008">
    <property type="component" value="Unassembled WGS sequence"/>
</dbReference>
<evidence type="ECO:0000313" key="5">
    <source>
        <dbReference type="EMBL" id="MES1922028.1"/>
    </source>
</evidence>
<comment type="caution">
    <text evidence="5">The sequence shown here is derived from an EMBL/GenBank/DDBJ whole genome shotgun (WGS) entry which is preliminary data.</text>
</comment>
<dbReference type="InterPro" id="IPR023214">
    <property type="entry name" value="HAD_sf"/>
</dbReference>
<protein>
    <submittedName>
        <fullName evidence="5">Phospholipid-transporting ATPase IB</fullName>
    </submittedName>
</protein>
<evidence type="ECO:0000256" key="2">
    <source>
        <dbReference type="ARBA" id="ARBA00022692"/>
    </source>
</evidence>
<name>A0ABV2ARK1_9EUKA</name>
<accession>A0ABV2ARK1</accession>
<evidence type="ECO:0000256" key="3">
    <source>
        <dbReference type="ARBA" id="ARBA00022989"/>
    </source>
</evidence>
<evidence type="ECO:0000256" key="1">
    <source>
        <dbReference type="ARBA" id="ARBA00004370"/>
    </source>
</evidence>
<organism evidence="5 6">
    <name type="scientific">Bonamia ostreae</name>
    <dbReference type="NCBI Taxonomy" id="126728"/>
    <lineage>
        <taxon>Eukaryota</taxon>
        <taxon>Sar</taxon>
        <taxon>Rhizaria</taxon>
        <taxon>Endomyxa</taxon>
        <taxon>Ascetosporea</taxon>
        <taxon>Haplosporida</taxon>
        <taxon>Bonamia</taxon>
    </lineage>
</organism>
<sequence length="165" mass="19328">MRLYQMYFINKDEELTSSNVFKNKNLKRKHEKVFSVVRNSSLHEDLGQVSFLMSDKTGTLTKNKLRLKKIFVDGKKFAASQNRELKTKNFCSVRESKISRSNFTDYVKSGNNVIKEFLTLLSVCNTVYPKNHCEALDFNNNLKKLHVHVDNCYSCHLRTYLKKFS</sequence>
<evidence type="ECO:0000256" key="4">
    <source>
        <dbReference type="ARBA" id="ARBA00023136"/>
    </source>
</evidence>
<dbReference type="PROSITE" id="PS00154">
    <property type="entry name" value="ATPASE_E1_E2"/>
    <property type="match status" value="1"/>
</dbReference>